<evidence type="ECO:0000256" key="1">
    <source>
        <dbReference type="SAM" id="MobiDB-lite"/>
    </source>
</evidence>
<name>A0A4R3PYW7_9HYPH</name>
<dbReference type="AlphaFoldDB" id="A0A4R3PYW7"/>
<dbReference type="Proteomes" id="UP000295547">
    <property type="component" value="Unassembled WGS sequence"/>
</dbReference>
<organism evidence="2 3">
    <name type="scientific">Rhizobium azibense</name>
    <dbReference type="NCBI Taxonomy" id="1136135"/>
    <lineage>
        <taxon>Bacteria</taxon>
        <taxon>Pseudomonadati</taxon>
        <taxon>Pseudomonadota</taxon>
        <taxon>Alphaproteobacteria</taxon>
        <taxon>Hyphomicrobiales</taxon>
        <taxon>Rhizobiaceae</taxon>
        <taxon>Rhizobium/Agrobacterium group</taxon>
        <taxon>Rhizobium</taxon>
    </lineage>
</organism>
<feature type="compositionally biased region" description="Polar residues" evidence="1">
    <location>
        <begin position="94"/>
        <end position="109"/>
    </location>
</feature>
<feature type="compositionally biased region" description="Basic and acidic residues" evidence="1">
    <location>
        <begin position="236"/>
        <end position="246"/>
    </location>
</feature>
<reference evidence="2 3" key="1">
    <citation type="submission" date="2019-03" db="EMBL/GenBank/DDBJ databases">
        <title>Genomic Encyclopedia of Type Strains, Phase IV (KMG-V): Genome sequencing to study the core and pangenomes of soil and plant-associated prokaryotes.</title>
        <authorList>
            <person name="Whitman W."/>
        </authorList>
    </citation>
    <scope>NUCLEOTIDE SEQUENCE [LARGE SCALE GENOMIC DNA]</scope>
    <source>
        <strain evidence="2 3">Gr42</strain>
    </source>
</reference>
<evidence type="ECO:0000313" key="3">
    <source>
        <dbReference type="Proteomes" id="UP000295547"/>
    </source>
</evidence>
<keyword evidence="3" id="KW-1185">Reference proteome</keyword>
<proteinExistence type="predicted"/>
<feature type="region of interest" description="Disordered" evidence="1">
    <location>
        <begin position="94"/>
        <end position="142"/>
    </location>
</feature>
<dbReference type="EMBL" id="SMBJ01000036">
    <property type="protein sequence ID" value="TCU13244.1"/>
    <property type="molecule type" value="Genomic_DNA"/>
</dbReference>
<sequence>MTIEPGAPALQDVRSVLLQCVCGLFLKVHPRPRSQAPSALRLIFTCRSTDKRSTISSSVTSLRSLINATTNSSCASTAEGRLQLCGRAVNSPSFALQSSGSPSKSQLRNEPQPVEPTCPPQTLSKPVLGDHRSGPVPSSTSPLWMLNQLRSLSSPHNRFINRRTCLGRPRASATATISRTKSFENRRQSHIPVAKREMAYRTGDAASAQVIELRLVAEQANFDRAGPPRPTAGQKQRQELRLGPRT</sequence>
<feature type="region of interest" description="Disordered" evidence="1">
    <location>
        <begin position="221"/>
        <end position="246"/>
    </location>
</feature>
<evidence type="ECO:0000313" key="2">
    <source>
        <dbReference type="EMBL" id="TCU13244.1"/>
    </source>
</evidence>
<gene>
    <name evidence="2" type="ORF">EV130_1362</name>
</gene>
<comment type="caution">
    <text evidence="2">The sequence shown here is derived from an EMBL/GenBank/DDBJ whole genome shotgun (WGS) entry which is preliminary data.</text>
</comment>
<accession>A0A4R3PYW7</accession>
<protein>
    <submittedName>
        <fullName evidence="2">Uncharacterized protein</fullName>
    </submittedName>
</protein>